<keyword evidence="7 11" id="KW-0067">ATP-binding</keyword>
<dbReference type="UniPathway" id="UPA00109">
    <property type="reaction ID" value="UER00180"/>
</dbReference>
<dbReference type="Pfam" id="PF00349">
    <property type="entry name" value="Hexokinase_1"/>
    <property type="match status" value="1"/>
</dbReference>
<dbReference type="GO" id="GO:0001678">
    <property type="term" value="P:intracellular glucose homeostasis"/>
    <property type="evidence" value="ECO:0007669"/>
    <property type="project" value="InterPro"/>
</dbReference>
<dbReference type="Proteomes" id="UP000193922">
    <property type="component" value="Unassembled WGS sequence"/>
</dbReference>
<dbReference type="GO" id="GO:0005524">
    <property type="term" value="F:ATP binding"/>
    <property type="evidence" value="ECO:0007669"/>
    <property type="project" value="UniProtKB-UniRule"/>
</dbReference>
<dbReference type="PROSITE" id="PS51748">
    <property type="entry name" value="HEXOKINASE_2"/>
    <property type="match status" value="1"/>
</dbReference>
<dbReference type="GO" id="GO:0005536">
    <property type="term" value="F:D-glucose binding"/>
    <property type="evidence" value="ECO:0007669"/>
    <property type="project" value="InterPro"/>
</dbReference>
<dbReference type="Gene3D" id="3.40.367.20">
    <property type="match status" value="1"/>
</dbReference>
<evidence type="ECO:0000259" key="13">
    <source>
        <dbReference type="Pfam" id="PF03727"/>
    </source>
</evidence>
<evidence type="ECO:0000259" key="12">
    <source>
        <dbReference type="Pfam" id="PF00349"/>
    </source>
</evidence>
<dbReference type="OrthoDB" id="419537at2759"/>
<comment type="similarity">
    <text evidence="3 11">Belongs to the hexokinase family.</text>
</comment>
<reference evidence="14 15" key="1">
    <citation type="submission" date="2016-07" db="EMBL/GenBank/DDBJ databases">
        <title>Pervasive Adenine N6-methylation of Active Genes in Fungi.</title>
        <authorList>
            <consortium name="DOE Joint Genome Institute"/>
            <person name="Mondo S.J."/>
            <person name="Dannebaum R.O."/>
            <person name="Kuo R.C."/>
            <person name="Labutti K."/>
            <person name="Haridas S."/>
            <person name="Kuo A."/>
            <person name="Salamov A."/>
            <person name="Ahrendt S.R."/>
            <person name="Lipzen A."/>
            <person name="Sullivan W."/>
            <person name="Andreopoulos W.B."/>
            <person name="Clum A."/>
            <person name="Lindquist E."/>
            <person name="Daum C."/>
            <person name="Ramamoorthy G.K."/>
            <person name="Gryganskyi A."/>
            <person name="Culley D."/>
            <person name="Magnuson J.K."/>
            <person name="James T.Y."/>
            <person name="O'Malley M.A."/>
            <person name="Stajich J.E."/>
            <person name="Spatafora J.W."/>
            <person name="Visel A."/>
            <person name="Grigoriev I.V."/>
        </authorList>
    </citation>
    <scope>NUCLEOTIDE SEQUENCE [LARGE SCALE GENOMIC DNA]</scope>
    <source>
        <strain evidence="14 15">ATCC 12442</strain>
    </source>
</reference>
<dbReference type="SUPFAM" id="SSF53067">
    <property type="entry name" value="Actin-like ATPase domain"/>
    <property type="match status" value="2"/>
</dbReference>
<dbReference type="GO" id="GO:0005829">
    <property type="term" value="C:cytosol"/>
    <property type="evidence" value="ECO:0007669"/>
    <property type="project" value="TreeGrafter"/>
</dbReference>
<dbReference type="EMBL" id="MCFD01000001">
    <property type="protein sequence ID" value="ORX74779.1"/>
    <property type="molecule type" value="Genomic_DNA"/>
</dbReference>
<keyword evidence="15" id="KW-1185">Reference proteome</keyword>
<keyword evidence="5 11" id="KW-0547">Nucleotide-binding</keyword>
<comment type="catalytic activity">
    <reaction evidence="10">
        <text>D-fructose + ATP = D-fructose 6-phosphate + ADP + H(+)</text>
        <dbReference type="Rhea" id="RHEA:16125"/>
        <dbReference type="ChEBI" id="CHEBI:15378"/>
        <dbReference type="ChEBI" id="CHEBI:30616"/>
        <dbReference type="ChEBI" id="CHEBI:37721"/>
        <dbReference type="ChEBI" id="CHEBI:61527"/>
        <dbReference type="ChEBI" id="CHEBI:456216"/>
        <dbReference type="EC" id="2.7.1.1"/>
    </reaction>
    <physiologicalReaction direction="left-to-right" evidence="10">
        <dbReference type="Rhea" id="RHEA:16126"/>
    </physiologicalReaction>
</comment>
<evidence type="ECO:0000256" key="4">
    <source>
        <dbReference type="ARBA" id="ARBA00022679"/>
    </source>
</evidence>
<comment type="pathway">
    <text evidence="1">Carbohydrate degradation; glycolysis; D-glyceraldehyde 3-phosphate and glycerone phosphate from D-glucose: step 1/4.</text>
</comment>
<dbReference type="GO" id="GO:0005739">
    <property type="term" value="C:mitochondrion"/>
    <property type="evidence" value="ECO:0007669"/>
    <property type="project" value="TreeGrafter"/>
</dbReference>
<sequence length="458" mass="49701">MQSSVSALSLYALSAKQQEFLTQIAGSFHVSDDQLSTIITKLESELARGLKTNEQCELYMSPSLVNSQKTPTGTALSMAIESSGKRVRLNSVTFNADSSIADTKTQIFIAPTQCMASVDSLFEHVAYSIREFLHNYHLDEIAGKSPLPLGFTIGFPVSNCGVCESTKEDSIDLDGADITQLLQDVVIRHHLPVQVTSVTNNTVSALVAAQFADKTTRVAASFNNGVNAAYYEPVSNVETFSSAGVTRNAKVAINTELGRFGSSSGVLPQTMWDRRIDRESRNPGLRSFEKLVASQYLGEIVRNLITDFIDKHLLFSVNCPVKEISTEYSFHTAYIGSIMDDETRDLERVGGIIAAEFGIEASLADRQIVRALCEIVAARASRLSGAALAALIFKSNAHVDCASIALSGALFDMNRKVYEHTIATLQEQLQRSAATTATVSLQRRDSDLIGAAIDAVCY</sequence>
<dbReference type="InterPro" id="IPR043129">
    <property type="entry name" value="ATPase_NBD"/>
</dbReference>
<dbReference type="Pfam" id="PF03727">
    <property type="entry name" value="Hexokinase_2"/>
    <property type="match status" value="1"/>
</dbReference>
<evidence type="ECO:0000256" key="3">
    <source>
        <dbReference type="ARBA" id="ARBA00009225"/>
    </source>
</evidence>
<gene>
    <name evidence="14" type="ORF">DL89DRAFT_264580</name>
</gene>
<dbReference type="GO" id="GO:0006096">
    <property type="term" value="P:glycolytic process"/>
    <property type="evidence" value="ECO:0007669"/>
    <property type="project" value="UniProtKB-UniPathway"/>
</dbReference>
<evidence type="ECO:0000256" key="8">
    <source>
        <dbReference type="ARBA" id="ARBA00023152"/>
    </source>
</evidence>
<evidence type="ECO:0000256" key="5">
    <source>
        <dbReference type="ARBA" id="ARBA00022741"/>
    </source>
</evidence>
<evidence type="ECO:0000256" key="9">
    <source>
        <dbReference type="ARBA" id="ARBA00044613"/>
    </source>
</evidence>
<dbReference type="InterPro" id="IPR001312">
    <property type="entry name" value="Hexokinase"/>
</dbReference>
<dbReference type="AlphaFoldDB" id="A0A1Y1WMK0"/>
<evidence type="ECO:0000256" key="2">
    <source>
        <dbReference type="ARBA" id="ARBA00005028"/>
    </source>
</evidence>
<evidence type="ECO:0000256" key="6">
    <source>
        <dbReference type="ARBA" id="ARBA00022777"/>
    </source>
</evidence>
<evidence type="ECO:0000256" key="1">
    <source>
        <dbReference type="ARBA" id="ARBA00004888"/>
    </source>
</evidence>
<dbReference type="RefSeq" id="XP_040747990.1">
    <property type="nucleotide sequence ID" value="XM_040886306.1"/>
</dbReference>
<dbReference type="PRINTS" id="PR00475">
    <property type="entry name" value="HEXOKINASE"/>
</dbReference>
<dbReference type="GO" id="GO:0004340">
    <property type="term" value="F:glucokinase activity"/>
    <property type="evidence" value="ECO:0007669"/>
    <property type="project" value="TreeGrafter"/>
</dbReference>
<dbReference type="PANTHER" id="PTHR19443">
    <property type="entry name" value="HEXOKINASE"/>
    <property type="match status" value="1"/>
</dbReference>
<protein>
    <recommendedName>
        <fullName evidence="11">Phosphotransferase</fullName>
        <ecNumber evidence="11">2.7.1.-</ecNumber>
    </recommendedName>
</protein>
<dbReference type="InterPro" id="IPR022672">
    <property type="entry name" value="Hexokinase_N"/>
</dbReference>
<dbReference type="GO" id="GO:0008865">
    <property type="term" value="F:fructokinase activity"/>
    <property type="evidence" value="ECO:0007669"/>
    <property type="project" value="TreeGrafter"/>
</dbReference>
<comment type="pathway">
    <text evidence="2">Carbohydrate metabolism; hexose metabolism.</text>
</comment>
<evidence type="ECO:0000256" key="7">
    <source>
        <dbReference type="ARBA" id="ARBA00022840"/>
    </source>
</evidence>
<evidence type="ECO:0000256" key="10">
    <source>
        <dbReference type="ARBA" id="ARBA00047905"/>
    </source>
</evidence>
<feature type="domain" description="Hexokinase N-terminal" evidence="12">
    <location>
        <begin position="22"/>
        <end position="210"/>
    </location>
</feature>
<evidence type="ECO:0000256" key="11">
    <source>
        <dbReference type="RuleBase" id="RU362007"/>
    </source>
</evidence>
<feature type="domain" description="Hexokinase C-terminal" evidence="13">
    <location>
        <begin position="218"/>
        <end position="456"/>
    </location>
</feature>
<evidence type="ECO:0000313" key="15">
    <source>
        <dbReference type="Proteomes" id="UP000193922"/>
    </source>
</evidence>
<dbReference type="Gene3D" id="3.30.420.40">
    <property type="match status" value="1"/>
</dbReference>
<dbReference type="InterPro" id="IPR022673">
    <property type="entry name" value="Hexokinase_C"/>
</dbReference>
<keyword evidence="6 11" id="KW-0418">Kinase</keyword>
<comment type="catalytic activity">
    <reaction evidence="9">
        <text>a D-hexose + ATP = a D-hexose 6-phosphate + ADP + H(+)</text>
        <dbReference type="Rhea" id="RHEA:22740"/>
        <dbReference type="ChEBI" id="CHEBI:4194"/>
        <dbReference type="ChEBI" id="CHEBI:15378"/>
        <dbReference type="ChEBI" id="CHEBI:30616"/>
        <dbReference type="ChEBI" id="CHEBI:229467"/>
        <dbReference type="ChEBI" id="CHEBI:456216"/>
        <dbReference type="EC" id="2.7.1.1"/>
    </reaction>
    <physiologicalReaction direction="left-to-right" evidence="9">
        <dbReference type="Rhea" id="RHEA:22741"/>
    </physiologicalReaction>
</comment>
<dbReference type="STRING" id="61395.A0A1Y1WMK0"/>
<keyword evidence="4 11" id="KW-0808">Transferase</keyword>
<accession>A0A1Y1WMK0</accession>
<proteinExistence type="inferred from homology"/>
<organism evidence="14 15">
    <name type="scientific">Linderina pennispora</name>
    <dbReference type="NCBI Taxonomy" id="61395"/>
    <lineage>
        <taxon>Eukaryota</taxon>
        <taxon>Fungi</taxon>
        <taxon>Fungi incertae sedis</taxon>
        <taxon>Zoopagomycota</taxon>
        <taxon>Kickxellomycotina</taxon>
        <taxon>Kickxellomycetes</taxon>
        <taxon>Kickxellales</taxon>
        <taxon>Kickxellaceae</taxon>
        <taxon>Linderina</taxon>
    </lineage>
</organism>
<keyword evidence="8 11" id="KW-0324">Glycolysis</keyword>
<comment type="caution">
    <text evidence="14">The sequence shown here is derived from an EMBL/GenBank/DDBJ whole genome shotgun (WGS) entry which is preliminary data.</text>
</comment>
<dbReference type="PANTHER" id="PTHR19443:SF16">
    <property type="entry name" value="HEXOKINASE TYPE 1-RELATED"/>
    <property type="match status" value="1"/>
</dbReference>
<dbReference type="EC" id="2.7.1.-" evidence="11"/>
<dbReference type="GO" id="GO:0006006">
    <property type="term" value="P:glucose metabolic process"/>
    <property type="evidence" value="ECO:0007669"/>
    <property type="project" value="TreeGrafter"/>
</dbReference>
<evidence type="ECO:0000313" key="14">
    <source>
        <dbReference type="EMBL" id="ORX74779.1"/>
    </source>
</evidence>
<name>A0A1Y1WMK0_9FUNG</name>
<dbReference type="GeneID" id="63802954"/>